<keyword evidence="10 16" id="KW-1133">Transmembrane helix</keyword>
<evidence type="ECO:0000256" key="10">
    <source>
        <dbReference type="ARBA" id="ARBA00022989"/>
    </source>
</evidence>
<dbReference type="FunFam" id="1.10.238.10:FF:000063">
    <property type="entry name" value="Voltage-dependent N-type calcium channel subunit alpha"/>
    <property type="match status" value="1"/>
</dbReference>
<keyword evidence="19" id="KW-1185">Reference proteome</keyword>
<dbReference type="FunFam" id="1.10.287.70:FF:000023">
    <property type="entry name" value="Voltage-dependent R-type calcium channel subunit alpha"/>
    <property type="match status" value="1"/>
</dbReference>
<evidence type="ECO:0000256" key="3">
    <source>
        <dbReference type="ARBA" id="ARBA00022553"/>
    </source>
</evidence>
<keyword evidence="2" id="KW-0813">Transport</keyword>
<dbReference type="InterPro" id="IPR014873">
    <property type="entry name" value="VDCC_a1su_IQ"/>
</dbReference>
<evidence type="ECO:0000256" key="7">
    <source>
        <dbReference type="ARBA" id="ARBA00022737"/>
    </source>
</evidence>
<dbReference type="SMART" id="SM01062">
    <property type="entry name" value="Ca_chan_IQ"/>
    <property type="match status" value="1"/>
</dbReference>
<dbReference type="InterPro" id="IPR050599">
    <property type="entry name" value="VDCC_alpha-1_subunit"/>
</dbReference>
<evidence type="ECO:0000256" key="11">
    <source>
        <dbReference type="ARBA" id="ARBA00023065"/>
    </source>
</evidence>
<dbReference type="InterPro" id="IPR031649">
    <property type="entry name" value="GPHH_dom"/>
</dbReference>
<name>A0A7J7K4Q7_BUGNE</name>
<keyword evidence="8" id="KW-0106">Calcium</keyword>
<dbReference type="GO" id="GO:0007268">
    <property type="term" value="P:chemical synaptic transmission"/>
    <property type="evidence" value="ECO:0007669"/>
    <property type="project" value="TreeGrafter"/>
</dbReference>
<dbReference type="GO" id="GO:0098703">
    <property type="term" value="P:calcium ion import across plasma membrane"/>
    <property type="evidence" value="ECO:0007669"/>
    <property type="project" value="TreeGrafter"/>
</dbReference>
<keyword evidence="14" id="KW-0407">Ion channel</keyword>
<evidence type="ECO:0000259" key="17">
    <source>
        <dbReference type="PROSITE" id="PS50222"/>
    </source>
</evidence>
<dbReference type="Proteomes" id="UP000593567">
    <property type="component" value="Unassembled WGS sequence"/>
</dbReference>
<evidence type="ECO:0000256" key="1">
    <source>
        <dbReference type="ARBA" id="ARBA00004141"/>
    </source>
</evidence>
<gene>
    <name evidence="18" type="ORF">EB796_008073</name>
</gene>
<keyword evidence="13" id="KW-0325">Glycoprotein</keyword>
<keyword evidence="12 16" id="KW-0472">Membrane</keyword>
<evidence type="ECO:0000256" key="13">
    <source>
        <dbReference type="ARBA" id="ARBA00023180"/>
    </source>
</evidence>
<dbReference type="SUPFAM" id="SSF81324">
    <property type="entry name" value="Voltage-gated potassium channels"/>
    <property type="match status" value="2"/>
</dbReference>
<feature type="region of interest" description="Disordered" evidence="15">
    <location>
        <begin position="773"/>
        <end position="801"/>
    </location>
</feature>
<feature type="transmembrane region" description="Helical" evidence="16">
    <location>
        <begin position="176"/>
        <end position="200"/>
    </location>
</feature>
<feature type="region of interest" description="Disordered" evidence="15">
    <location>
        <begin position="649"/>
        <end position="681"/>
    </location>
</feature>
<dbReference type="AlphaFoldDB" id="A0A7J7K4Q7"/>
<evidence type="ECO:0000256" key="2">
    <source>
        <dbReference type="ARBA" id="ARBA00022448"/>
    </source>
</evidence>
<evidence type="ECO:0000256" key="4">
    <source>
        <dbReference type="ARBA" id="ARBA00022568"/>
    </source>
</evidence>
<evidence type="ECO:0000256" key="15">
    <source>
        <dbReference type="SAM" id="MobiDB-lite"/>
    </source>
</evidence>
<dbReference type="GO" id="GO:0045202">
    <property type="term" value="C:synapse"/>
    <property type="evidence" value="ECO:0007669"/>
    <property type="project" value="GOC"/>
</dbReference>
<dbReference type="Pfam" id="PF08763">
    <property type="entry name" value="Ca_chan_IQ"/>
    <property type="match status" value="1"/>
</dbReference>
<dbReference type="Gene3D" id="1.10.238.10">
    <property type="entry name" value="EF-hand"/>
    <property type="match status" value="1"/>
</dbReference>
<dbReference type="Pfam" id="PF16905">
    <property type="entry name" value="GPHH"/>
    <property type="match status" value="1"/>
</dbReference>
<feature type="compositionally biased region" description="Polar residues" evidence="15">
    <location>
        <begin position="835"/>
        <end position="848"/>
    </location>
</feature>
<keyword evidence="11" id="KW-0406">Ion transport</keyword>
<feature type="transmembrane region" description="Helical" evidence="16">
    <location>
        <begin position="258"/>
        <end position="285"/>
    </location>
</feature>
<dbReference type="Gene3D" id="1.20.120.350">
    <property type="entry name" value="Voltage-gated potassium channels. Chain C"/>
    <property type="match status" value="1"/>
</dbReference>
<keyword evidence="9" id="KW-0851">Voltage-gated channel</keyword>
<dbReference type="GO" id="GO:0005891">
    <property type="term" value="C:voltage-gated calcium channel complex"/>
    <property type="evidence" value="ECO:0007669"/>
    <property type="project" value="TreeGrafter"/>
</dbReference>
<evidence type="ECO:0000256" key="16">
    <source>
        <dbReference type="SAM" id="Phobius"/>
    </source>
</evidence>
<reference evidence="18" key="1">
    <citation type="submission" date="2020-06" db="EMBL/GenBank/DDBJ databases">
        <title>Draft genome of Bugula neritina, a colonial animal packing powerful symbionts and potential medicines.</title>
        <authorList>
            <person name="Rayko M."/>
        </authorList>
    </citation>
    <scope>NUCLEOTIDE SEQUENCE [LARGE SCALE GENOMIC DNA]</scope>
    <source>
        <strain evidence="18">Kwan_BN1</strain>
    </source>
</reference>
<feature type="transmembrane region" description="Helical" evidence="16">
    <location>
        <begin position="305"/>
        <end position="334"/>
    </location>
</feature>
<feature type="compositionally biased region" description="Polar residues" evidence="15">
    <location>
        <begin position="773"/>
        <end position="783"/>
    </location>
</feature>
<feature type="domain" description="EF-hand" evidence="17">
    <location>
        <begin position="443"/>
        <end position="478"/>
    </location>
</feature>
<feature type="region of interest" description="Disordered" evidence="15">
    <location>
        <begin position="835"/>
        <end position="864"/>
    </location>
</feature>
<evidence type="ECO:0000256" key="9">
    <source>
        <dbReference type="ARBA" id="ARBA00022882"/>
    </source>
</evidence>
<dbReference type="PROSITE" id="PS50222">
    <property type="entry name" value="EF_HAND_2"/>
    <property type="match status" value="1"/>
</dbReference>
<evidence type="ECO:0000256" key="5">
    <source>
        <dbReference type="ARBA" id="ARBA00022673"/>
    </source>
</evidence>
<accession>A0A7J7K4Q7</accession>
<dbReference type="Pfam" id="PF00520">
    <property type="entry name" value="Ion_trans"/>
    <property type="match status" value="2"/>
</dbReference>
<feature type="transmembrane region" description="Helical" evidence="16">
    <location>
        <begin position="403"/>
        <end position="427"/>
    </location>
</feature>
<proteinExistence type="predicted"/>
<protein>
    <submittedName>
        <fullName evidence="18">CAC</fullName>
    </submittedName>
</protein>
<dbReference type="InterPro" id="IPR005821">
    <property type="entry name" value="Ion_trans_dom"/>
</dbReference>
<evidence type="ECO:0000256" key="8">
    <source>
        <dbReference type="ARBA" id="ARBA00022837"/>
    </source>
</evidence>
<dbReference type="EMBL" id="VXIV02001279">
    <property type="protein sequence ID" value="KAF6033620.1"/>
    <property type="molecule type" value="Genomic_DNA"/>
</dbReference>
<dbReference type="GO" id="GO:0005509">
    <property type="term" value="F:calcium ion binding"/>
    <property type="evidence" value="ECO:0007669"/>
    <property type="project" value="InterPro"/>
</dbReference>
<evidence type="ECO:0000256" key="6">
    <source>
        <dbReference type="ARBA" id="ARBA00022692"/>
    </source>
</evidence>
<evidence type="ECO:0000256" key="12">
    <source>
        <dbReference type="ARBA" id="ARBA00023136"/>
    </source>
</evidence>
<evidence type="ECO:0000256" key="14">
    <source>
        <dbReference type="ARBA" id="ARBA00023303"/>
    </source>
</evidence>
<comment type="caution">
    <text evidence="18">The sequence shown here is derived from an EMBL/GenBank/DDBJ whole genome shotgun (WGS) entry which is preliminary data.</text>
</comment>
<comment type="subcellular location">
    <subcellularLocation>
        <location evidence="1">Membrane</location>
        <topology evidence="1">Multi-pass membrane protein</topology>
    </subcellularLocation>
</comment>
<evidence type="ECO:0000313" key="19">
    <source>
        <dbReference type="Proteomes" id="UP000593567"/>
    </source>
</evidence>
<keyword evidence="6 16" id="KW-0812">Transmembrane</keyword>
<dbReference type="GO" id="GO:0008331">
    <property type="term" value="F:high voltage-gated calcium channel activity"/>
    <property type="evidence" value="ECO:0007669"/>
    <property type="project" value="TreeGrafter"/>
</dbReference>
<sequence>MCLEYFLSVVFSSEEASSSASKNLSTIKSLRVLRVLRPLKTINRVPKLKAVFDCVVHSLKNVVNILVVYWLFQFIFAVIAVQLFKGKFFYCTDESKKVEADCQGYYFKYSPGKPDLPTVAQREWLHQDFHYDNVFHACLTLFTVSTGEGWPLVLKNSMDATEVNQGPSPGAHPQMAIFYVVFFIVFPFFFVNIFVALIIITFQEQGENELIDQELDKNQKQCIDFTINAKPVSKFMPCNKLSVKYKVWKIVVSQPFDYFIMAMIVINTVILMMKTNLTFISLGFLRLFRAARLIKLLRKGYTIRILLWTFIQSFKALPYVCLLLVMLFFIYAIIGMQVFGNIEISNDSALNRHNNFRTFFQALILLFRCATGEAWQEIMLACIKGSPCAAEAEVQDGCGSSIAYLYFVSFIFLCSFLMLNLFVAVIMDNFDYLTRDSSILGPHHLDEFIRAWAEYDPAATGQIHYTDMYEMLRSIEPPVGFGKNCPYRLAYRKLIRMNMPVAENNTVNFKTTLFALIRESLSIKMAPTSSVAELNKKNEELRSTLRVLWPIQTKKSSLITLLVPPNKELGAGKMTVGKIYAGLLIVENWRAYRDSIVGNNRPSPQPMTHLQMSSPSFSANDCLTTGPALSATNQNNKPPSLFSQLIGTLKGPRKSSTDSNFFVSRNPFKSRDEDRLSNRGATSHSPYMGLSFLHVYNTYKLYSSVFLLRGNSSYTPQDEHYFLEQSQATPPQYVPANHINEVDSPDLFSVCKRKDASCLPTPRHSDAVSSFSERGHLQQNGSDSFHDSAFPRGSTSYSQPAQPITTSKLLYRPIIEQDSSSQLQKEDINFNQPLRESNNFHQSMSDTFDQPIRESDSFHQPIRDGNSFHQLIRDSNSFHQPIRDSDSFQPANQR</sequence>
<keyword evidence="3" id="KW-0597">Phosphoprotein</keyword>
<evidence type="ECO:0000313" key="18">
    <source>
        <dbReference type="EMBL" id="KAF6033620.1"/>
    </source>
</evidence>
<dbReference type="PANTHER" id="PTHR45628:SF7">
    <property type="entry name" value="VOLTAGE-DEPENDENT CALCIUM CHANNEL TYPE A SUBUNIT ALPHA-1"/>
    <property type="match status" value="1"/>
</dbReference>
<dbReference type="PANTHER" id="PTHR45628">
    <property type="entry name" value="VOLTAGE-DEPENDENT CALCIUM CHANNEL TYPE A SUBUNIT ALPHA-1"/>
    <property type="match status" value="1"/>
</dbReference>
<keyword evidence="7" id="KW-0677">Repeat</keyword>
<organism evidence="18 19">
    <name type="scientific">Bugula neritina</name>
    <name type="common">Brown bryozoan</name>
    <name type="synonym">Sertularia neritina</name>
    <dbReference type="NCBI Taxonomy" id="10212"/>
    <lineage>
        <taxon>Eukaryota</taxon>
        <taxon>Metazoa</taxon>
        <taxon>Spiralia</taxon>
        <taxon>Lophotrochozoa</taxon>
        <taxon>Bryozoa</taxon>
        <taxon>Gymnolaemata</taxon>
        <taxon>Cheilostomatida</taxon>
        <taxon>Flustrina</taxon>
        <taxon>Buguloidea</taxon>
        <taxon>Bugulidae</taxon>
        <taxon>Bugula</taxon>
    </lineage>
</organism>
<dbReference type="InterPro" id="IPR002048">
    <property type="entry name" value="EF_hand_dom"/>
</dbReference>
<dbReference type="OrthoDB" id="416585at2759"/>
<dbReference type="InterPro" id="IPR027359">
    <property type="entry name" value="Volt_channel_dom_sf"/>
</dbReference>
<keyword evidence="4" id="KW-0109">Calcium transport</keyword>
<feature type="transmembrane region" description="Helical" evidence="16">
    <location>
        <begin position="62"/>
        <end position="84"/>
    </location>
</feature>
<keyword evidence="5" id="KW-0107">Calcium channel</keyword>
<dbReference type="Gene3D" id="1.10.287.70">
    <property type="match status" value="2"/>
</dbReference>